<dbReference type="RefSeq" id="WP_133284893.1">
    <property type="nucleotide sequence ID" value="NZ_SMSI01000002.1"/>
</dbReference>
<comment type="caution">
    <text evidence="16">The sequence shown here is derived from an EMBL/GenBank/DDBJ whole genome shotgun (WGS) entry which is preliminary data.</text>
</comment>
<evidence type="ECO:0000256" key="4">
    <source>
        <dbReference type="ARBA" id="ARBA00022519"/>
    </source>
</evidence>
<dbReference type="PANTHER" id="PTHR47529:SF1">
    <property type="entry name" value="PERIPLASMIC CHAPERONE PPID"/>
    <property type="match status" value="1"/>
</dbReference>
<dbReference type="InterPro" id="IPR000297">
    <property type="entry name" value="PPIase_PpiC"/>
</dbReference>
<gene>
    <name evidence="16" type="ORF">E2A64_12985</name>
</gene>
<keyword evidence="16" id="KW-0413">Isomerase</keyword>
<dbReference type="AlphaFoldDB" id="A0A4R5PKM8"/>
<evidence type="ECO:0000256" key="1">
    <source>
        <dbReference type="ARBA" id="ARBA00004382"/>
    </source>
</evidence>
<evidence type="ECO:0000256" key="13">
    <source>
        <dbReference type="ARBA" id="ARBA00042775"/>
    </source>
</evidence>
<evidence type="ECO:0000256" key="8">
    <source>
        <dbReference type="ARBA" id="ARBA00023186"/>
    </source>
</evidence>
<organism evidence="16 17">
    <name type="scientific">Pseudohoeflea suaedae</name>
    <dbReference type="NCBI Taxonomy" id="877384"/>
    <lineage>
        <taxon>Bacteria</taxon>
        <taxon>Pseudomonadati</taxon>
        <taxon>Pseudomonadota</taxon>
        <taxon>Alphaproteobacteria</taxon>
        <taxon>Hyphomicrobiales</taxon>
        <taxon>Rhizobiaceae</taxon>
        <taxon>Pseudohoeflea</taxon>
    </lineage>
</organism>
<dbReference type="OrthoDB" id="9768393at2"/>
<dbReference type="SUPFAM" id="SSF54534">
    <property type="entry name" value="FKBP-like"/>
    <property type="match status" value="1"/>
</dbReference>
<evidence type="ECO:0000256" key="2">
    <source>
        <dbReference type="ARBA" id="ARBA00018370"/>
    </source>
</evidence>
<protein>
    <recommendedName>
        <fullName evidence="2">Parvulin-like PPIase</fullName>
    </recommendedName>
    <alternativeName>
        <fullName evidence="9">Peptidyl-prolyl cis-trans isomerase plp</fullName>
    </alternativeName>
    <alternativeName>
        <fullName evidence="12">Periplasmic chaperone PpiD</fullName>
    </alternativeName>
    <alternativeName>
        <fullName evidence="13">Periplasmic folding chaperone</fullName>
    </alternativeName>
    <alternativeName>
        <fullName evidence="10">Rotamase plp</fullName>
    </alternativeName>
</protein>
<dbReference type="InterPro" id="IPR027304">
    <property type="entry name" value="Trigger_fact/SurA_dom_sf"/>
</dbReference>
<reference evidence="16 17" key="1">
    <citation type="journal article" date="2013" name="Int. J. Syst. Evol. Microbiol.">
        <title>Hoeflea suaedae sp. nov., an endophytic bacterium isolated from the root of the halophyte Suaeda maritima.</title>
        <authorList>
            <person name="Chung E.J."/>
            <person name="Park J.A."/>
            <person name="Pramanik P."/>
            <person name="Bibi F."/>
            <person name="Jeon C.O."/>
            <person name="Chung Y.R."/>
        </authorList>
    </citation>
    <scope>NUCLEOTIDE SEQUENCE [LARGE SCALE GENOMIC DNA]</scope>
    <source>
        <strain evidence="16 17">YC6898</strain>
    </source>
</reference>
<evidence type="ECO:0000256" key="6">
    <source>
        <dbReference type="ARBA" id="ARBA00022989"/>
    </source>
</evidence>
<dbReference type="GO" id="GO:0003755">
    <property type="term" value="F:peptidyl-prolyl cis-trans isomerase activity"/>
    <property type="evidence" value="ECO:0007669"/>
    <property type="project" value="InterPro"/>
</dbReference>
<dbReference type="Pfam" id="PF13145">
    <property type="entry name" value="Rotamase_2"/>
    <property type="match status" value="1"/>
</dbReference>
<evidence type="ECO:0000256" key="14">
    <source>
        <dbReference type="SAM" id="Phobius"/>
    </source>
</evidence>
<evidence type="ECO:0000313" key="16">
    <source>
        <dbReference type="EMBL" id="TDH36196.1"/>
    </source>
</evidence>
<keyword evidence="7 14" id="KW-0472">Membrane</keyword>
<sequence>MLDTLRDASKGWVAKLLLILLVAAFGVWGISGSMFTAASNSVVTVGDTTVTPNEYRLAYDRQMATIGRQLNTRLTSEQAKAFGVPQRTFGEVIAGAALDEQARRMNLGLSDDRLAKLVADDPAFHDFNGRFDRGNFTQVLRSVGMSEAEYIESRSKVAVRAQIVEAVSDGFKAPDAMIEALAAYQSETRDVNYILLTPEVLETGAEPDDAAVEAYYQAHKADYEAPEYRKITYVTLKPEDIADPASVSDEVVRQDYEANKARFSTPEQRAVDQLVFSDRAAADEASAKLKSGTSFDELATELGRNPNDIGIGSFTKEDAPSAAIGEAVFAVADTGGTTEVVNGPFGPVILRVSNITAGAEKSFEEMEPEIRKEIALTEAYDQVMTVHDSFEDALAGGTLLSEAATQQKLPMRTVEAVDRAGRDPSGKVINDIPESRDVLEGAFEADVNVELPPINIGSDGFIWYQVDDVTPSRQKPLDEVRDQVVADWKAEKANEALGAKATEVAEKVKNGESLETVAADLGIAVEQKYSLKRADQDPVFGEAAVEAAFGGPEGHAGVAADAGAQNRIVFKVMSVNSGSGADAVQDQDRQQISARVADDLLDQMVTELRDTYGVSINQTLAERAISY</sequence>
<evidence type="ECO:0000259" key="15">
    <source>
        <dbReference type="Pfam" id="PF13145"/>
    </source>
</evidence>
<keyword evidence="6 14" id="KW-1133">Transmembrane helix</keyword>
<evidence type="ECO:0000256" key="10">
    <source>
        <dbReference type="ARBA" id="ARBA00031484"/>
    </source>
</evidence>
<keyword evidence="8" id="KW-0143">Chaperone</keyword>
<dbReference type="Proteomes" id="UP000295131">
    <property type="component" value="Unassembled WGS sequence"/>
</dbReference>
<name>A0A4R5PKM8_9HYPH</name>
<keyword evidence="4" id="KW-0997">Cell inner membrane</keyword>
<dbReference type="EMBL" id="SMSI01000002">
    <property type="protein sequence ID" value="TDH36196.1"/>
    <property type="molecule type" value="Genomic_DNA"/>
</dbReference>
<comment type="subcellular location">
    <subcellularLocation>
        <location evidence="1">Cell inner membrane</location>
        <topology evidence="1">Single-pass type II membrane protein</topology>
        <orientation evidence="1">Periplasmic side</orientation>
    </subcellularLocation>
</comment>
<evidence type="ECO:0000256" key="7">
    <source>
        <dbReference type="ARBA" id="ARBA00023136"/>
    </source>
</evidence>
<evidence type="ECO:0000313" key="17">
    <source>
        <dbReference type="Proteomes" id="UP000295131"/>
    </source>
</evidence>
<dbReference type="InterPro" id="IPR052029">
    <property type="entry name" value="PpiD_chaperone"/>
</dbReference>
<comment type="similarity">
    <text evidence="11">Belongs to the PpiD chaperone family.</text>
</comment>
<keyword evidence="5 14" id="KW-0812">Transmembrane</keyword>
<dbReference type="GO" id="GO:0005886">
    <property type="term" value="C:plasma membrane"/>
    <property type="evidence" value="ECO:0007669"/>
    <property type="project" value="UniProtKB-SubCell"/>
</dbReference>
<evidence type="ECO:0000256" key="3">
    <source>
        <dbReference type="ARBA" id="ARBA00022475"/>
    </source>
</evidence>
<proteinExistence type="inferred from homology"/>
<evidence type="ECO:0000256" key="9">
    <source>
        <dbReference type="ARBA" id="ARBA00030642"/>
    </source>
</evidence>
<dbReference type="InterPro" id="IPR046357">
    <property type="entry name" value="PPIase_dom_sf"/>
</dbReference>
<dbReference type="Pfam" id="PF13624">
    <property type="entry name" value="SurA_N_3"/>
    <property type="match status" value="1"/>
</dbReference>
<evidence type="ECO:0000256" key="5">
    <source>
        <dbReference type="ARBA" id="ARBA00022692"/>
    </source>
</evidence>
<keyword evidence="17" id="KW-1185">Reference proteome</keyword>
<evidence type="ECO:0000256" key="11">
    <source>
        <dbReference type="ARBA" id="ARBA00038408"/>
    </source>
</evidence>
<keyword evidence="3" id="KW-1003">Cell membrane</keyword>
<dbReference type="PANTHER" id="PTHR47529">
    <property type="entry name" value="PEPTIDYL-PROLYL CIS-TRANS ISOMERASE D"/>
    <property type="match status" value="1"/>
</dbReference>
<dbReference type="SUPFAM" id="SSF109998">
    <property type="entry name" value="Triger factor/SurA peptide-binding domain-like"/>
    <property type="match status" value="1"/>
</dbReference>
<feature type="domain" description="PpiC" evidence="15">
    <location>
        <begin position="247"/>
        <end position="367"/>
    </location>
</feature>
<feature type="transmembrane region" description="Helical" evidence="14">
    <location>
        <begin position="12"/>
        <end position="31"/>
    </location>
</feature>
<dbReference type="Gene3D" id="3.10.50.40">
    <property type="match status" value="1"/>
</dbReference>
<evidence type="ECO:0000256" key="12">
    <source>
        <dbReference type="ARBA" id="ARBA00040743"/>
    </source>
</evidence>
<accession>A0A4R5PKM8</accession>